<gene>
    <name evidence="3" type="ORF">MAE01_13980</name>
</gene>
<dbReference type="Gene3D" id="3.40.50.2000">
    <property type="entry name" value="Glycogen Phosphorylase B"/>
    <property type="match status" value="1"/>
</dbReference>
<protein>
    <recommendedName>
        <fullName evidence="2">Glycosyl transferase family 1 domain-containing protein</fullName>
    </recommendedName>
</protein>
<evidence type="ECO:0000259" key="2">
    <source>
        <dbReference type="Pfam" id="PF00534"/>
    </source>
</evidence>
<dbReference type="InterPro" id="IPR001296">
    <property type="entry name" value="Glyco_trans_1"/>
</dbReference>
<dbReference type="EMBL" id="BJUW01000005">
    <property type="protein sequence ID" value="GEK86222.1"/>
    <property type="molecule type" value="Genomic_DNA"/>
</dbReference>
<dbReference type="PANTHER" id="PTHR46401:SF2">
    <property type="entry name" value="GLYCOSYLTRANSFERASE WBBK-RELATED"/>
    <property type="match status" value="1"/>
</dbReference>
<accession>A0A511ADV4</accession>
<dbReference type="SUPFAM" id="SSF53756">
    <property type="entry name" value="UDP-Glycosyltransferase/glycogen phosphorylase"/>
    <property type="match status" value="1"/>
</dbReference>
<evidence type="ECO:0000313" key="4">
    <source>
        <dbReference type="Proteomes" id="UP000321225"/>
    </source>
</evidence>
<sequence>MLIDNLAEAQTSRGILVTWTHIGPGSGAYAEEVFAHATCRLASGTFSFLGHMGNRELHEWYANNPATVFVQMSESEGGLAASIQEALAQGLPVIVTDVGGVGELRQDARLFPGLLDANHTPAQFADRLVDLLSSDDESYQRYVGASMEYWRVHCSASTLASGFARRLRQIATETSVGYVSA</sequence>
<comment type="caution">
    <text evidence="3">The sequence shown here is derived from an EMBL/GenBank/DDBJ whole genome shotgun (WGS) entry which is preliminary data.</text>
</comment>
<proteinExistence type="predicted"/>
<keyword evidence="1" id="KW-0808">Transferase</keyword>
<dbReference type="PANTHER" id="PTHR46401">
    <property type="entry name" value="GLYCOSYLTRANSFERASE WBBK-RELATED"/>
    <property type="match status" value="1"/>
</dbReference>
<dbReference type="Proteomes" id="UP000321225">
    <property type="component" value="Unassembled WGS sequence"/>
</dbReference>
<evidence type="ECO:0000256" key="1">
    <source>
        <dbReference type="ARBA" id="ARBA00022679"/>
    </source>
</evidence>
<feature type="domain" description="Glycosyl transferase family 1" evidence="2">
    <location>
        <begin position="25"/>
        <end position="142"/>
    </location>
</feature>
<dbReference type="Pfam" id="PF00534">
    <property type="entry name" value="Glycos_transf_1"/>
    <property type="match status" value="1"/>
</dbReference>
<keyword evidence="4" id="KW-1185">Reference proteome</keyword>
<dbReference type="GO" id="GO:0009103">
    <property type="term" value="P:lipopolysaccharide biosynthetic process"/>
    <property type="evidence" value="ECO:0007669"/>
    <property type="project" value="TreeGrafter"/>
</dbReference>
<dbReference type="GO" id="GO:0016757">
    <property type="term" value="F:glycosyltransferase activity"/>
    <property type="evidence" value="ECO:0007669"/>
    <property type="project" value="InterPro"/>
</dbReference>
<dbReference type="AlphaFoldDB" id="A0A511ADV4"/>
<evidence type="ECO:0000313" key="3">
    <source>
        <dbReference type="EMBL" id="GEK86222.1"/>
    </source>
</evidence>
<organism evidence="3 4">
    <name type="scientific">Microbacterium aerolatum</name>
    <dbReference type="NCBI Taxonomy" id="153731"/>
    <lineage>
        <taxon>Bacteria</taxon>
        <taxon>Bacillati</taxon>
        <taxon>Actinomycetota</taxon>
        <taxon>Actinomycetes</taxon>
        <taxon>Micrococcales</taxon>
        <taxon>Microbacteriaceae</taxon>
        <taxon>Microbacterium</taxon>
    </lineage>
</organism>
<reference evidence="3 4" key="1">
    <citation type="submission" date="2019-07" db="EMBL/GenBank/DDBJ databases">
        <title>Whole genome shotgun sequence of Microbacterium aerolatum NBRC 103071.</title>
        <authorList>
            <person name="Hosoyama A."/>
            <person name="Uohara A."/>
            <person name="Ohji S."/>
            <person name="Ichikawa N."/>
        </authorList>
    </citation>
    <scope>NUCLEOTIDE SEQUENCE [LARGE SCALE GENOMIC DNA]</scope>
    <source>
        <strain evidence="3 4">NBRC 103071</strain>
    </source>
</reference>
<name>A0A511ADV4_9MICO</name>